<dbReference type="RefSeq" id="WP_110343746.1">
    <property type="nucleotide sequence ID" value="NZ_MASU01000022.1"/>
</dbReference>
<reference evidence="1 2" key="1">
    <citation type="submission" date="2016-07" db="EMBL/GenBank/DDBJ databases">
        <title>Draft genome sequence of Prauserella sp. YIM 121212, isolated from alkaline soil.</title>
        <authorList>
            <person name="Ruckert C."/>
            <person name="Albersmeier A."/>
            <person name="Jiang C.-L."/>
            <person name="Jiang Y."/>
            <person name="Kalinowski J."/>
            <person name="Schneider O."/>
            <person name="Winkler A."/>
            <person name="Zotchev S.B."/>
        </authorList>
    </citation>
    <scope>NUCLEOTIDE SEQUENCE [LARGE SCALE GENOMIC DNA]</scope>
    <source>
        <strain evidence="1 2">YIM 121212</strain>
    </source>
</reference>
<gene>
    <name evidence="1" type="ORF">BA062_36200</name>
</gene>
<protein>
    <submittedName>
        <fullName evidence="1">Uncharacterized protein</fullName>
    </submittedName>
</protein>
<organism evidence="1 2">
    <name type="scientific">Prauserella flavalba</name>
    <dbReference type="NCBI Taxonomy" id="1477506"/>
    <lineage>
        <taxon>Bacteria</taxon>
        <taxon>Bacillati</taxon>
        <taxon>Actinomycetota</taxon>
        <taxon>Actinomycetes</taxon>
        <taxon>Pseudonocardiales</taxon>
        <taxon>Pseudonocardiaceae</taxon>
        <taxon>Prauserella</taxon>
    </lineage>
</organism>
<dbReference type="OrthoDB" id="3684536at2"/>
<dbReference type="Proteomes" id="UP000247892">
    <property type="component" value="Unassembled WGS sequence"/>
</dbReference>
<dbReference type="AlphaFoldDB" id="A0A318LGS7"/>
<dbReference type="EMBL" id="MASU01000022">
    <property type="protein sequence ID" value="PXY18283.1"/>
    <property type="molecule type" value="Genomic_DNA"/>
</dbReference>
<accession>A0A318LGS7</accession>
<evidence type="ECO:0000313" key="1">
    <source>
        <dbReference type="EMBL" id="PXY18283.1"/>
    </source>
</evidence>
<sequence length="145" mass="15515">MTSFESTMDCLVVWGARAGIGPGYTVEAAAVRLAADIAELRDDGGIPSYVSTVITVLPQQRVLEIRVEGLSVEADPDRTTIREVTNTLFELASDYNIATLDAAVPPLFTQRIVLVDSDGRPFSAMMGAGVGDVEPFRQQRNSPGA</sequence>
<keyword evidence="2" id="KW-1185">Reference proteome</keyword>
<name>A0A318LGS7_9PSEU</name>
<proteinExistence type="predicted"/>
<evidence type="ECO:0000313" key="2">
    <source>
        <dbReference type="Proteomes" id="UP000247892"/>
    </source>
</evidence>
<comment type="caution">
    <text evidence="1">The sequence shown here is derived from an EMBL/GenBank/DDBJ whole genome shotgun (WGS) entry which is preliminary data.</text>
</comment>